<dbReference type="Pfam" id="PF10612">
    <property type="entry name" value="Spore-coat_CotZ"/>
    <property type="match status" value="1"/>
</dbReference>
<dbReference type="RefSeq" id="WP_088094188.1">
    <property type="nucleotide sequence ID" value="NZ_CP189809.1"/>
</dbReference>
<protein>
    <submittedName>
        <fullName evidence="1">Spore coat protein</fullName>
    </submittedName>
</protein>
<comment type="caution">
    <text evidence="1">The sequence shown here is derived from an EMBL/GenBank/DDBJ whole genome shotgun (WGS) entry which is preliminary data.</text>
</comment>
<keyword evidence="1" id="KW-0946">Virion</keyword>
<dbReference type="Proteomes" id="UP000195321">
    <property type="component" value="Unassembled WGS sequence"/>
</dbReference>
<dbReference type="EMBL" id="MWPX01000016">
    <property type="protein sequence ID" value="OUM48077.1"/>
    <property type="molecule type" value="Genomic_DNA"/>
</dbReference>
<proteinExistence type="predicted"/>
<evidence type="ECO:0000313" key="2">
    <source>
        <dbReference type="Proteomes" id="UP000195321"/>
    </source>
</evidence>
<gene>
    <name evidence="1" type="ORF">BW425_15360</name>
</gene>
<accession>A0A1Y3MC91</accession>
<name>A0A1Y3MC91_9BACI</name>
<evidence type="ECO:0000313" key="1">
    <source>
        <dbReference type="EMBL" id="OUM48077.1"/>
    </source>
</evidence>
<keyword evidence="1" id="KW-0167">Capsid protein</keyword>
<organism evidence="1 2">
    <name type="scientific">Bacillus pseudomycoides</name>
    <dbReference type="NCBI Taxonomy" id="64104"/>
    <lineage>
        <taxon>Bacteria</taxon>
        <taxon>Bacillati</taxon>
        <taxon>Bacillota</taxon>
        <taxon>Bacilli</taxon>
        <taxon>Bacillales</taxon>
        <taxon>Bacillaceae</taxon>
        <taxon>Bacillus</taxon>
        <taxon>Bacillus cereus group</taxon>
    </lineage>
</organism>
<sequence length="155" mass="17312">MSRNCNNGHDTYFDESCVCNVVKFIYELQECVPTAYSSQYNAPFLGRHYVAKAANTRPFILFTKSGNPFEIYVPSTNKYCLSPIFRVESVDEDCFAVLRALIVVVGKKPDTSPNPVCTYLTIPHAELHATPSCITVDLTCFCGIQCLRDTFVGNC</sequence>
<reference evidence="1 2" key="1">
    <citation type="submission" date="2017-02" db="EMBL/GenBank/DDBJ databases">
        <title>Bacillus pseudomycoides isolate FSL K6-0042.</title>
        <authorList>
            <person name="Kovac J."/>
        </authorList>
    </citation>
    <scope>NUCLEOTIDE SEQUENCE [LARGE SCALE GENOMIC DNA]</scope>
    <source>
        <strain evidence="1 2">FSL K6-0042</strain>
    </source>
</reference>
<dbReference type="AlphaFoldDB" id="A0A1Y3MC91"/>
<dbReference type="InterPro" id="IPR019593">
    <property type="entry name" value="Spore_coat_protein_Z/Y"/>
</dbReference>